<dbReference type="SUPFAM" id="SSF49879">
    <property type="entry name" value="SMAD/FHA domain"/>
    <property type="match status" value="1"/>
</dbReference>
<accession>W6MMA9</accession>
<evidence type="ECO:0000256" key="2">
    <source>
        <dbReference type="ARBA" id="ARBA00022741"/>
    </source>
</evidence>
<dbReference type="RefSeq" id="XP_022459707.1">
    <property type="nucleotide sequence ID" value="XM_022602134.1"/>
</dbReference>
<dbReference type="Pfam" id="PF00069">
    <property type="entry name" value="Pkinase"/>
    <property type="match status" value="1"/>
</dbReference>
<keyword evidence="2 4" id="KW-0547">Nucleotide-binding</keyword>
<dbReference type="FunFam" id="1.10.510.10:FF:000571">
    <property type="entry name" value="Maternal embryonic leucine zipper kinase"/>
    <property type="match status" value="1"/>
</dbReference>
<reference evidence="7" key="2">
    <citation type="submission" date="2014-02" db="EMBL/GenBank/DDBJ databases">
        <title>Complete DNA sequence of /Kuraishia capsulata/ illustrates novel genomic features among budding yeasts (/Saccharomycotina/).</title>
        <authorList>
            <person name="Morales L."/>
            <person name="Noel B."/>
            <person name="Porcel B."/>
            <person name="Marcet-Houben M."/>
            <person name="Hullo M-F."/>
            <person name="Sacerdot C."/>
            <person name="Tekaia F."/>
            <person name="Leh-Louis V."/>
            <person name="Despons L."/>
            <person name="Khanna V."/>
            <person name="Aury J-M."/>
            <person name="Barbe V."/>
            <person name="Couloux A."/>
            <person name="Labadie K."/>
            <person name="Pelletier E."/>
            <person name="Souciet J-L."/>
            <person name="Boekhout T."/>
            <person name="Gabaldon T."/>
            <person name="Wincker P."/>
            <person name="Dujon B."/>
        </authorList>
    </citation>
    <scope>NUCLEOTIDE SEQUENCE</scope>
    <source>
        <strain evidence="7">CBS 1993</strain>
    </source>
</reference>
<proteinExistence type="inferred from homology"/>
<dbReference type="AlphaFoldDB" id="W6MMA9"/>
<keyword evidence="5" id="KW-0418">Kinase</keyword>
<dbReference type="SMART" id="SM00220">
    <property type="entry name" value="S_TKc"/>
    <property type="match status" value="1"/>
</dbReference>
<keyword evidence="5" id="KW-0808">Transferase</keyword>
<dbReference type="InterPro" id="IPR008271">
    <property type="entry name" value="Ser/Thr_kinase_AS"/>
</dbReference>
<dbReference type="Gene3D" id="2.60.200.20">
    <property type="match status" value="1"/>
</dbReference>
<dbReference type="InterPro" id="IPR017441">
    <property type="entry name" value="Protein_kinase_ATP_BS"/>
</dbReference>
<evidence type="ECO:0000256" key="1">
    <source>
        <dbReference type="ARBA" id="ARBA00005575"/>
    </source>
</evidence>
<keyword evidence="8" id="KW-1185">Reference proteome</keyword>
<evidence type="ECO:0000256" key="4">
    <source>
        <dbReference type="PROSITE-ProRule" id="PRU10141"/>
    </source>
</evidence>
<dbReference type="PROSITE" id="PS00107">
    <property type="entry name" value="PROTEIN_KINASE_ATP"/>
    <property type="match status" value="1"/>
</dbReference>
<dbReference type="GO" id="GO:0006303">
    <property type="term" value="P:double-strand break repair via nonhomologous end joining"/>
    <property type="evidence" value="ECO:0007669"/>
    <property type="project" value="EnsemblFungi"/>
</dbReference>
<dbReference type="Pfam" id="PF00498">
    <property type="entry name" value="FHA"/>
    <property type="match status" value="1"/>
</dbReference>
<dbReference type="InterPro" id="IPR011009">
    <property type="entry name" value="Kinase-like_dom_sf"/>
</dbReference>
<gene>
    <name evidence="7" type="ORF">KUCA_T00003693001</name>
</gene>
<organism evidence="7 8">
    <name type="scientific">Kuraishia capsulata CBS 1993</name>
    <dbReference type="NCBI Taxonomy" id="1382522"/>
    <lineage>
        <taxon>Eukaryota</taxon>
        <taxon>Fungi</taxon>
        <taxon>Dikarya</taxon>
        <taxon>Ascomycota</taxon>
        <taxon>Saccharomycotina</taxon>
        <taxon>Pichiomycetes</taxon>
        <taxon>Pichiales</taxon>
        <taxon>Pichiaceae</taxon>
        <taxon>Kuraishia</taxon>
    </lineage>
</organism>
<dbReference type="CDD" id="cd05117">
    <property type="entry name" value="STKc_CAMK"/>
    <property type="match status" value="1"/>
</dbReference>
<evidence type="ECO:0000256" key="5">
    <source>
        <dbReference type="RuleBase" id="RU000304"/>
    </source>
</evidence>
<dbReference type="STRING" id="1382522.W6MMA9"/>
<keyword evidence="5" id="KW-0723">Serine/threonine-protein kinase</keyword>
<dbReference type="OrthoDB" id="407410at2759"/>
<dbReference type="SUPFAM" id="SSF56112">
    <property type="entry name" value="Protein kinase-like (PK-like)"/>
    <property type="match status" value="1"/>
</dbReference>
<evidence type="ECO:0000256" key="3">
    <source>
        <dbReference type="ARBA" id="ARBA00022840"/>
    </source>
</evidence>
<dbReference type="GO" id="GO:0031297">
    <property type="term" value="P:replication fork processing"/>
    <property type="evidence" value="ECO:0007669"/>
    <property type="project" value="EnsemblFungi"/>
</dbReference>
<sequence>MKQVTTMNETLVTLMVNDLSANGTYVNGELLGRGNHCTVRPGDKISLAGCVAYLIKPASEISDGPPKRKSFFECYVLGESLGTGHYAEVKEALNKKTTEICAVKIFHPQRADIKNSKSIQLDRELEVLMSINHPNIVRFYEKFYEPVDHTTFTTYLVLEKVNGGELFQRIVRKQRLRQDETNALFKQLLSGLKYLHSRGIVHRDIKPENILLDIKPRETVQQTQTGPWDENELDIKVKIADFGLAKVIGQFNFTTTLCGTPAYVAPEVLRSNAERMYNKAVDLWSTGVLLYVCLCGFPPFSEELGPPSMKQQILQGRYAFFSEFWNDISDEALDLVARLLVVDPNERLTVEEATQHVWFRKESSEQTESLSREQLYTFEAGRQASFQDMRARAMTVRIPTRALSSPMTLQQKFTNGVNNDDDVDMN</sequence>
<reference evidence="7" key="1">
    <citation type="submission" date="2013-12" db="EMBL/GenBank/DDBJ databases">
        <authorList>
            <person name="Genoscope - CEA"/>
        </authorList>
    </citation>
    <scope>NUCLEOTIDE SEQUENCE</scope>
    <source>
        <strain evidence="7">CBS 1993</strain>
    </source>
</reference>
<dbReference type="GO" id="GO:0004674">
    <property type="term" value="F:protein serine/threonine kinase activity"/>
    <property type="evidence" value="ECO:0007669"/>
    <property type="project" value="UniProtKB-KW"/>
</dbReference>
<dbReference type="EMBL" id="HG793128">
    <property type="protein sequence ID" value="CDK27714.1"/>
    <property type="molecule type" value="Genomic_DNA"/>
</dbReference>
<dbReference type="InterPro" id="IPR008984">
    <property type="entry name" value="SMAD_FHA_dom_sf"/>
</dbReference>
<feature type="domain" description="Protein kinase" evidence="6">
    <location>
        <begin position="75"/>
        <end position="359"/>
    </location>
</feature>
<keyword evidence="3 4" id="KW-0067">ATP-binding</keyword>
<dbReference type="Gene3D" id="1.10.510.10">
    <property type="entry name" value="Transferase(Phosphotransferase) domain 1"/>
    <property type="match status" value="1"/>
</dbReference>
<evidence type="ECO:0000259" key="6">
    <source>
        <dbReference type="PROSITE" id="PS50011"/>
    </source>
</evidence>
<dbReference type="InterPro" id="IPR000253">
    <property type="entry name" value="FHA_dom"/>
</dbReference>
<dbReference type="GO" id="GO:0030447">
    <property type="term" value="P:filamentous growth"/>
    <property type="evidence" value="ECO:0007669"/>
    <property type="project" value="UniProtKB-ARBA"/>
</dbReference>
<evidence type="ECO:0000313" key="7">
    <source>
        <dbReference type="EMBL" id="CDK27714.1"/>
    </source>
</evidence>
<name>W6MMA9_9ASCO</name>
<protein>
    <recommendedName>
        <fullName evidence="6">Protein kinase domain-containing protein</fullName>
    </recommendedName>
</protein>
<comment type="similarity">
    <text evidence="1">Belongs to the protein kinase superfamily. CAMK Ser/Thr protein kinase family. CHEK2 subfamily.</text>
</comment>
<dbReference type="InterPro" id="IPR000719">
    <property type="entry name" value="Prot_kinase_dom"/>
</dbReference>
<dbReference type="PANTHER" id="PTHR24347">
    <property type="entry name" value="SERINE/THREONINE-PROTEIN KINASE"/>
    <property type="match status" value="1"/>
</dbReference>
<dbReference type="HOGENOM" id="CLU_000288_63_47_1"/>
<dbReference type="PROSITE" id="PS00108">
    <property type="entry name" value="PROTEIN_KINASE_ST"/>
    <property type="match status" value="1"/>
</dbReference>
<dbReference type="GO" id="GO:0005524">
    <property type="term" value="F:ATP binding"/>
    <property type="evidence" value="ECO:0007669"/>
    <property type="project" value="UniProtKB-UniRule"/>
</dbReference>
<dbReference type="Proteomes" id="UP000019384">
    <property type="component" value="Unassembled WGS sequence"/>
</dbReference>
<dbReference type="GO" id="GO:0000077">
    <property type="term" value="P:DNA damage checkpoint signaling"/>
    <property type="evidence" value="ECO:0007669"/>
    <property type="project" value="EnsemblFungi"/>
</dbReference>
<dbReference type="GeneID" id="34521095"/>
<dbReference type="PROSITE" id="PS50011">
    <property type="entry name" value="PROTEIN_KINASE_DOM"/>
    <property type="match status" value="1"/>
</dbReference>
<feature type="binding site" evidence="4">
    <location>
        <position position="104"/>
    </location>
    <ligand>
        <name>ATP</name>
        <dbReference type="ChEBI" id="CHEBI:30616"/>
    </ligand>
</feature>
<evidence type="ECO:0000313" key="8">
    <source>
        <dbReference type="Proteomes" id="UP000019384"/>
    </source>
</evidence>